<feature type="compositionally biased region" description="Low complexity" evidence="1">
    <location>
        <begin position="221"/>
        <end position="234"/>
    </location>
</feature>
<feature type="region of interest" description="Disordered" evidence="1">
    <location>
        <begin position="218"/>
        <end position="242"/>
    </location>
</feature>
<comment type="caution">
    <text evidence="2">The sequence shown here is derived from an EMBL/GenBank/DDBJ whole genome shotgun (WGS) entry which is preliminary data.</text>
</comment>
<protein>
    <recommendedName>
        <fullName evidence="4">Dienelactone hydrolase</fullName>
    </recommendedName>
</protein>
<dbReference type="InterPro" id="IPR029058">
    <property type="entry name" value="AB_hydrolase_fold"/>
</dbReference>
<proteinExistence type="predicted"/>
<evidence type="ECO:0000313" key="2">
    <source>
        <dbReference type="EMBL" id="TDN45505.1"/>
    </source>
</evidence>
<organism evidence="2 3">
    <name type="scientific">Azoarcus indigens</name>
    <dbReference type="NCBI Taxonomy" id="29545"/>
    <lineage>
        <taxon>Bacteria</taxon>
        <taxon>Pseudomonadati</taxon>
        <taxon>Pseudomonadota</taxon>
        <taxon>Betaproteobacteria</taxon>
        <taxon>Rhodocyclales</taxon>
        <taxon>Zoogloeaceae</taxon>
        <taxon>Azoarcus</taxon>
    </lineage>
</organism>
<name>A0A4R6DKW4_9RHOO</name>
<accession>A0A4R6DKW4</accession>
<evidence type="ECO:0008006" key="4">
    <source>
        <dbReference type="Google" id="ProtNLM"/>
    </source>
</evidence>
<evidence type="ECO:0000313" key="3">
    <source>
        <dbReference type="Proteomes" id="UP000295129"/>
    </source>
</evidence>
<reference evidence="2 3" key="1">
    <citation type="submission" date="2019-03" db="EMBL/GenBank/DDBJ databases">
        <title>Genomic Encyclopedia of Type Strains, Phase IV (KMG-IV): sequencing the most valuable type-strain genomes for metagenomic binning, comparative biology and taxonomic classification.</title>
        <authorList>
            <person name="Goeker M."/>
        </authorList>
    </citation>
    <scope>NUCLEOTIDE SEQUENCE [LARGE SCALE GENOMIC DNA]</scope>
    <source>
        <strain evidence="2 3">DSM 12121</strain>
    </source>
</reference>
<dbReference type="Gene3D" id="3.40.50.1820">
    <property type="entry name" value="alpha/beta hydrolase"/>
    <property type="match status" value="1"/>
</dbReference>
<keyword evidence="3" id="KW-1185">Reference proteome</keyword>
<dbReference type="SUPFAM" id="SSF53474">
    <property type="entry name" value="alpha/beta-Hydrolases"/>
    <property type="match status" value="1"/>
</dbReference>
<dbReference type="AlphaFoldDB" id="A0A4R6DKW4"/>
<evidence type="ECO:0000256" key="1">
    <source>
        <dbReference type="SAM" id="MobiDB-lite"/>
    </source>
</evidence>
<sequence length="242" mass="25709">MKLRHTLISLPTEGIWLDGLLSHAPDVRALAIILQPNAHHPARARESLIAATLQEAGFATLTMNLLSHYEESRDPDAHFNVPLLANRVLATADWVLHQPPLIGLPIGLVSLGTASGAAIRAAAKSPECFGALACLGGRPDLAGAAPLRTLVRPVSFIVGSRDEGLEMLRQAYDLITATRSWKTLNTGDFSHADDTDIHAGARLAAEWLIAHLPERPPAIIEPPAADADAPLASPSAPPHQPD</sequence>
<dbReference type="EMBL" id="SNVV01000030">
    <property type="protein sequence ID" value="TDN45505.1"/>
    <property type="molecule type" value="Genomic_DNA"/>
</dbReference>
<dbReference type="Proteomes" id="UP000295129">
    <property type="component" value="Unassembled WGS sequence"/>
</dbReference>
<dbReference type="OrthoDB" id="9810066at2"/>
<dbReference type="RefSeq" id="WP_133594880.1">
    <property type="nucleotide sequence ID" value="NZ_SNVV01000030.1"/>
</dbReference>
<gene>
    <name evidence="2" type="ORF">C7389_13015</name>
</gene>